<dbReference type="InterPro" id="IPR031981">
    <property type="entry name" value="MIEAP_C"/>
</dbReference>
<feature type="domain" description="Mitochondria-eating protein C-terminal" evidence="2">
    <location>
        <begin position="142"/>
        <end position="243"/>
    </location>
</feature>
<dbReference type="Pfam" id="PF16026">
    <property type="entry name" value="MIEAP"/>
    <property type="match status" value="1"/>
</dbReference>
<keyword evidence="4" id="KW-1185">Reference proteome</keyword>
<evidence type="ECO:0000256" key="1">
    <source>
        <dbReference type="SAM" id="MobiDB-lite"/>
    </source>
</evidence>
<organism evidence="3 4">
    <name type="scientific">Mya arenaria</name>
    <name type="common">Soft-shell clam</name>
    <dbReference type="NCBI Taxonomy" id="6604"/>
    <lineage>
        <taxon>Eukaryota</taxon>
        <taxon>Metazoa</taxon>
        <taxon>Spiralia</taxon>
        <taxon>Lophotrochozoa</taxon>
        <taxon>Mollusca</taxon>
        <taxon>Bivalvia</taxon>
        <taxon>Autobranchia</taxon>
        <taxon>Heteroconchia</taxon>
        <taxon>Euheterodonta</taxon>
        <taxon>Imparidentia</taxon>
        <taxon>Neoheterodontei</taxon>
        <taxon>Myida</taxon>
        <taxon>Myoidea</taxon>
        <taxon>Myidae</taxon>
        <taxon>Mya</taxon>
    </lineage>
</organism>
<evidence type="ECO:0000313" key="3">
    <source>
        <dbReference type="EMBL" id="WAQ99593.1"/>
    </source>
</evidence>
<proteinExistence type="predicted"/>
<dbReference type="Proteomes" id="UP001164746">
    <property type="component" value="Chromosome 3"/>
</dbReference>
<name>A0ABY7DRR8_MYAAR</name>
<accession>A0ABY7DRR8</accession>
<dbReference type="EMBL" id="CP111014">
    <property type="protein sequence ID" value="WAQ99593.1"/>
    <property type="molecule type" value="Genomic_DNA"/>
</dbReference>
<feature type="compositionally biased region" description="Polar residues" evidence="1">
    <location>
        <begin position="63"/>
        <end position="78"/>
    </location>
</feature>
<feature type="region of interest" description="Disordered" evidence="1">
    <location>
        <begin position="1"/>
        <end position="87"/>
    </location>
</feature>
<protein>
    <recommendedName>
        <fullName evidence="2">Mitochondria-eating protein C-terminal domain-containing protein</fullName>
    </recommendedName>
</protein>
<feature type="compositionally biased region" description="Polar residues" evidence="1">
    <location>
        <begin position="37"/>
        <end position="49"/>
    </location>
</feature>
<reference evidence="3" key="1">
    <citation type="submission" date="2022-11" db="EMBL/GenBank/DDBJ databases">
        <title>Centuries of genome instability and evolution in soft-shell clam transmissible cancer (bioRxiv).</title>
        <authorList>
            <person name="Hart S.F.M."/>
            <person name="Yonemitsu M.A."/>
            <person name="Giersch R.M."/>
            <person name="Beal B.F."/>
            <person name="Arriagada G."/>
            <person name="Davis B.W."/>
            <person name="Ostrander E.A."/>
            <person name="Goff S.P."/>
            <person name="Metzger M.J."/>
        </authorList>
    </citation>
    <scope>NUCLEOTIDE SEQUENCE</scope>
    <source>
        <strain evidence="3">MELC-2E11</strain>
        <tissue evidence="3">Siphon/mantle</tissue>
    </source>
</reference>
<sequence>MGNCFSRANVGPREQNKNTGKPGSNESDEPAGYVGRSINSVNIDPNAVSSLKGISPNEETRRTGSANRTSRPTSSSEMHITIDEGKNEITTVPNKLLKNKKKKGKRQKADADLNELNTVLKLFQMPEPSTQLVKQMKDNRKKHYETAVKEFRKELRPTIKKQFETKEQRKCLKPFFEKCITICWLMAVQDPPVYVDKNIDKRGEILDTSIYRIYTISGKTIDYIVWPVLYLTEGGNILVKGVAQGQTEMVSENEHMTSAQTTVLTETQTDVTSTKL</sequence>
<evidence type="ECO:0000259" key="2">
    <source>
        <dbReference type="Pfam" id="PF16026"/>
    </source>
</evidence>
<gene>
    <name evidence="3" type="ORF">MAR_023966</name>
</gene>
<evidence type="ECO:0000313" key="4">
    <source>
        <dbReference type="Proteomes" id="UP001164746"/>
    </source>
</evidence>